<evidence type="ECO:0000256" key="2">
    <source>
        <dbReference type="ARBA" id="ARBA00009759"/>
    </source>
</evidence>
<accession>A0AAN7BGK2</accession>
<feature type="binding site" evidence="7">
    <location>
        <position position="806"/>
    </location>
    <ligand>
        <name>Mg(2+)</name>
        <dbReference type="ChEBI" id="CHEBI:18420"/>
        <label>1</label>
        <note>catalytic</note>
    </ligand>
</feature>
<feature type="compositionally biased region" description="Basic and acidic residues" evidence="8">
    <location>
        <begin position="708"/>
        <end position="717"/>
    </location>
</feature>
<proteinExistence type="inferred from homology"/>
<feature type="compositionally biased region" description="Basic and acidic residues" evidence="8">
    <location>
        <begin position="648"/>
        <end position="657"/>
    </location>
</feature>
<reference evidence="10" key="2">
    <citation type="submission" date="2023-05" db="EMBL/GenBank/DDBJ databases">
        <authorList>
            <consortium name="Lawrence Berkeley National Laboratory"/>
            <person name="Steindorff A."/>
            <person name="Hensen N."/>
            <person name="Bonometti L."/>
            <person name="Westerberg I."/>
            <person name="Brannstrom I.O."/>
            <person name="Guillou S."/>
            <person name="Cros-Aarteil S."/>
            <person name="Calhoun S."/>
            <person name="Haridas S."/>
            <person name="Kuo A."/>
            <person name="Mondo S."/>
            <person name="Pangilinan J."/>
            <person name="Riley R."/>
            <person name="Labutti K."/>
            <person name="Andreopoulos B."/>
            <person name="Lipzen A."/>
            <person name="Chen C."/>
            <person name="Yanf M."/>
            <person name="Daum C."/>
            <person name="Ng V."/>
            <person name="Clum A."/>
            <person name="Ohm R."/>
            <person name="Martin F."/>
            <person name="Silar P."/>
            <person name="Natvig D."/>
            <person name="Lalanne C."/>
            <person name="Gautier V."/>
            <person name="Ament-Velasquez S.L."/>
            <person name="Kruys A."/>
            <person name="Hutchinson M.I."/>
            <person name="Powell A.J."/>
            <person name="Barry K."/>
            <person name="Miller A.N."/>
            <person name="Grigoriev I.V."/>
            <person name="Debuchy R."/>
            <person name="Gladieux P."/>
            <person name="Thoren M.H."/>
            <person name="Johannesson H."/>
        </authorList>
    </citation>
    <scope>NUCLEOTIDE SEQUENCE</scope>
    <source>
        <strain evidence="10">CBS 990.96</strain>
    </source>
</reference>
<dbReference type="CDD" id="cd07061">
    <property type="entry name" value="HP_HAP_like"/>
    <property type="match status" value="1"/>
</dbReference>
<dbReference type="PROSITE" id="PS00616">
    <property type="entry name" value="HIS_ACID_PHOSPHAT_1"/>
    <property type="match status" value="1"/>
</dbReference>
<comment type="similarity">
    <text evidence="2">Belongs to the inositol monophosphatase superfamily.</text>
</comment>
<feature type="transmembrane region" description="Helical" evidence="9">
    <location>
        <begin position="499"/>
        <end position="518"/>
    </location>
</feature>
<keyword evidence="9" id="KW-0812">Transmembrane</keyword>
<dbReference type="GO" id="GO:0008934">
    <property type="term" value="F:inositol monophosphate 1-phosphatase activity"/>
    <property type="evidence" value="ECO:0007669"/>
    <property type="project" value="InterPro"/>
</dbReference>
<dbReference type="FunFam" id="3.30.540.10:FF:000004">
    <property type="entry name" value="Inositol-1-monophosphatase"/>
    <property type="match status" value="1"/>
</dbReference>
<dbReference type="Gene3D" id="3.40.190.80">
    <property type="match status" value="1"/>
</dbReference>
<name>A0AAN7BGK2_9PEZI</name>
<dbReference type="PANTHER" id="PTHR20963:SF24">
    <property type="entry name" value="3-PHYTASE B"/>
    <property type="match status" value="1"/>
</dbReference>
<dbReference type="PRINTS" id="PR00377">
    <property type="entry name" value="IMPHPHTASES"/>
</dbReference>
<dbReference type="GO" id="GO:0046854">
    <property type="term" value="P:phosphatidylinositol phosphate biosynthetic process"/>
    <property type="evidence" value="ECO:0007669"/>
    <property type="project" value="InterPro"/>
</dbReference>
<evidence type="ECO:0000256" key="4">
    <source>
        <dbReference type="ARBA" id="ARBA00022723"/>
    </source>
</evidence>
<keyword evidence="6 7" id="KW-0460">Magnesium</keyword>
<keyword evidence="9" id="KW-0472">Membrane</keyword>
<dbReference type="PANTHER" id="PTHR20963">
    <property type="entry name" value="MULTIPLE INOSITOL POLYPHOSPHATE PHOSPHATASE-RELATED"/>
    <property type="match status" value="1"/>
</dbReference>
<dbReference type="FunFam" id="3.40.190.80:FF:000012">
    <property type="entry name" value="Inositol-1-monophosphatase"/>
    <property type="match status" value="1"/>
</dbReference>
<evidence type="ECO:0000256" key="9">
    <source>
        <dbReference type="SAM" id="Phobius"/>
    </source>
</evidence>
<dbReference type="GO" id="GO:0003993">
    <property type="term" value="F:acid phosphatase activity"/>
    <property type="evidence" value="ECO:0007669"/>
    <property type="project" value="TreeGrafter"/>
</dbReference>
<evidence type="ECO:0000256" key="7">
    <source>
        <dbReference type="PIRSR" id="PIRSR600760-2"/>
    </source>
</evidence>
<feature type="transmembrane region" description="Helical" evidence="9">
    <location>
        <begin position="53"/>
        <end position="75"/>
    </location>
</feature>
<dbReference type="SUPFAM" id="SSF56655">
    <property type="entry name" value="Carbohydrate phosphatase"/>
    <property type="match status" value="1"/>
</dbReference>
<evidence type="ECO:0000256" key="3">
    <source>
        <dbReference type="ARBA" id="ARBA00012632"/>
    </source>
</evidence>
<keyword evidence="5" id="KW-0378">Hydrolase</keyword>
<dbReference type="SUPFAM" id="SSF53254">
    <property type="entry name" value="Phosphoglycerate mutase-like"/>
    <property type="match status" value="1"/>
</dbReference>
<evidence type="ECO:0000256" key="5">
    <source>
        <dbReference type="ARBA" id="ARBA00022801"/>
    </source>
</evidence>
<keyword evidence="4 7" id="KW-0479">Metal-binding</keyword>
<evidence type="ECO:0000256" key="6">
    <source>
        <dbReference type="ARBA" id="ARBA00022842"/>
    </source>
</evidence>
<comment type="similarity">
    <text evidence="1">Belongs to the histidine acid phosphatase family.</text>
</comment>
<dbReference type="InterPro" id="IPR033379">
    <property type="entry name" value="Acid_Pase_AS"/>
</dbReference>
<feature type="binding site" evidence="7">
    <location>
        <position position="827"/>
    </location>
    <ligand>
        <name>Mg(2+)</name>
        <dbReference type="ChEBI" id="CHEBI:18420"/>
        <label>1</label>
        <note>catalytic</note>
    </ligand>
</feature>
<feature type="binding site" evidence="7">
    <location>
        <position position="828"/>
    </location>
    <ligand>
        <name>Mg(2+)</name>
        <dbReference type="ChEBI" id="CHEBI:18420"/>
        <label>1</label>
        <note>catalytic</note>
    </ligand>
</feature>
<protein>
    <recommendedName>
        <fullName evidence="3">3-phytase</fullName>
        <ecNumber evidence="3">3.1.3.8</ecNumber>
    </recommendedName>
</protein>
<reference evidence="10" key="1">
    <citation type="journal article" date="2023" name="Mol. Phylogenet. Evol.">
        <title>Genome-scale phylogeny and comparative genomics of the fungal order Sordariales.</title>
        <authorList>
            <person name="Hensen N."/>
            <person name="Bonometti L."/>
            <person name="Westerberg I."/>
            <person name="Brannstrom I.O."/>
            <person name="Guillou S."/>
            <person name="Cros-Aarteil S."/>
            <person name="Calhoun S."/>
            <person name="Haridas S."/>
            <person name="Kuo A."/>
            <person name="Mondo S."/>
            <person name="Pangilinan J."/>
            <person name="Riley R."/>
            <person name="LaButti K."/>
            <person name="Andreopoulos B."/>
            <person name="Lipzen A."/>
            <person name="Chen C."/>
            <person name="Yan M."/>
            <person name="Daum C."/>
            <person name="Ng V."/>
            <person name="Clum A."/>
            <person name="Steindorff A."/>
            <person name="Ohm R.A."/>
            <person name="Martin F."/>
            <person name="Silar P."/>
            <person name="Natvig D.O."/>
            <person name="Lalanne C."/>
            <person name="Gautier V."/>
            <person name="Ament-Velasquez S.L."/>
            <person name="Kruys A."/>
            <person name="Hutchinson M.I."/>
            <person name="Powell A.J."/>
            <person name="Barry K."/>
            <person name="Miller A.N."/>
            <person name="Grigoriev I.V."/>
            <person name="Debuchy R."/>
            <person name="Gladieux P."/>
            <person name="Hiltunen Thoren M."/>
            <person name="Johannesson H."/>
        </authorList>
    </citation>
    <scope>NUCLEOTIDE SEQUENCE</scope>
    <source>
        <strain evidence="10">CBS 990.96</strain>
    </source>
</reference>
<keyword evidence="9" id="KW-1133">Transmembrane helix</keyword>
<dbReference type="Gene3D" id="3.40.50.1240">
    <property type="entry name" value="Phosphoglycerate mutase-like"/>
    <property type="match status" value="1"/>
</dbReference>
<dbReference type="InterPro" id="IPR020550">
    <property type="entry name" value="Inositol_monophosphatase_CS"/>
</dbReference>
<keyword evidence="11" id="KW-1185">Reference proteome</keyword>
<evidence type="ECO:0000256" key="1">
    <source>
        <dbReference type="ARBA" id="ARBA00005375"/>
    </source>
</evidence>
<evidence type="ECO:0000256" key="8">
    <source>
        <dbReference type="SAM" id="MobiDB-lite"/>
    </source>
</evidence>
<dbReference type="AlphaFoldDB" id="A0AAN7BGK2"/>
<dbReference type="Pfam" id="PF00459">
    <property type="entry name" value="Inositol_P"/>
    <property type="match status" value="1"/>
</dbReference>
<sequence length="1036" mass="113878">MTFESAMDSLRSLLHRSSNKSAIYTSIPDDDNQENVSSGQNHRRQTIKKKINLVISAMILIFLGILTVLFLQVFFIPSPHTTFTNPSPSKTTASPIKCDTPSQGYQCDTSISHSWELDSSIPTNCHLTFAQILSRHGARDPTFGKTIQYASLITRIQETTTSYKPGYEFLHSYNYSLGSDQLTSFGQQQLYNSGIKFYSRYKSLFPTKPFIRAADQDRVVMSAQNFTSGFHHALLSDRTHSRPPPKYDYPIQKIPEGDVPNTNNTLSHGLCKAFEKPGKYSTLGAEAQAVYTSTFIPAITARLNSNLINANLSDADAISLMDMCPFTTVAESEYSKDFCSLFTESEWEKYDYYQDLGKYYGYGPGNPLGPTQGVGWVNELIARLTGSPVRDETSTNRTLDGNEETFPLGRKVYWDFSHDNDMVGVLGALGVWEGVEELNKEGKKGNTGERFKAAESVAFGARVYVEKMRCEDRKEEVVRVLVNDRVVGFRGCEEGGMCIVILVLLLALLGAGIGFVFYTRIRASQLGLPPPGFTSYIPFFGSSSTSSYSGPSPAPGGIKGWINDRVRTFRNKRTAVGAYEGSSAYNGGYNTGRGGGRFDEDAAWDSRVNDNPYEEERELGLQPPAVGGAAGQWGGRQPQGEGYQMNMPRDEERERGRTRSRSPGPATAAANPFEDPVRRNPFGDDNELRGVSPRPIIDTTGVGNSGKGGKDGDSPTERKSIFRENVIFFDIYYKMATEINLPEIRDVLVSLAFEAGRMILNANPSATAADTKLNAVDIVTETDKAVETLISTKLTSLYPSFSFIGEETYVKGQTTVTDSPTFIVDPIDGTQNFVHGFPHACVSLGFTLGKAPSVGVVYNPFLDIIYTAVKGQGAYMQRNASSPVNPGEKQRLPLNGGKGKLNQLKNSLVAFEGGSQRDGENFEIKMKAFRNLLSAEKGMVGGFRSLGSSALNICGVAAGQLDLYWEGGCYAWDVAAGWCILEEAGGKMYGGNRGVWEPELDSRKYLCVRGSPENEGQEEIVEEFWGLLEGDMVYEH</sequence>
<evidence type="ECO:0000313" key="10">
    <source>
        <dbReference type="EMBL" id="KAK4221740.1"/>
    </source>
</evidence>
<gene>
    <name evidence="10" type="ORF">QBC38DRAFT_513408</name>
</gene>
<feature type="compositionally biased region" description="Basic and acidic residues" evidence="8">
    <location>
        <begin position="675"/>
        <end position="688"/>
    </location>
</feature>
<dbReference type="GO" id="GO:0016158">
    <property type="term" value="F:inositol hexakisphosphate 3-phosphatase activity"/>
    <property type="evidence" value="ECO:0007669"/>
    <property type="project" value="UniProtKB-EC"/>
</dbReference>
<evidence type="ECO:0000313" key="11">
    <source>
        <dbReference type="Proteomes" id="UP001301958"/>
    </source>
</evidence>
<dbReference type="PROSITE" id="PS00629">
    <property type="entry name" value="IMP_1"/>
    <property type="match status" value="1"/>
</dbReference>
<feature type="region of interest" description="Disordered" evidence="8">
    <location>
        <begin position="612"/>
        <end position="717"/>
    </location>
</feature>
<dbReference type="PROSITE" id="PS00630">
    <property type="entry name" value="IMP_2"/>
    <property type="match status" value="1"/>
</dbReference>
<dbReference type="GO" id="GO:0046872">
    <property type="term" value="F:metal ion binding"/>
    <property type="evidence" value="ECO:0007669"/>
    <property type="project" value="UniProtKB-KW"/>
</dbReference>
<dbReference type="InterPro" id="IPR000560">
    <property type="entry name" value="His_Pase_clade-2"/>
</dbReference>
<comment type="cofactor">
    <cofactor evidence="7">
        <name>Mg(2+)</name>
        <dbReference type="ChEBI" id="CHEBI:18420"/>
    </cofactor>
</comment>
<dbReference type="Proteomes" id="UP001301958">
    <property type="component" value="Unassembled WGS sequence"/>
</dbReference>
<dbReference type="Gene3D" id="3.30.540.10">
    <property type="entry name" value="Fructose-1,6-Bisphosphatase, subunit A, domain 1"/>
    <property type="match status" value="1"/>
</dbReference>
<organism evidence="10 11">
    <name type="scientific">Podospora fimiseda</name>
    <dbReference type="NCBI Taxonomy" id="252190"/>
    <lineage>
        <taxon>Eukaryota</taxon>
        <taxon>Fungi</taxon>
        <taxon>Dikarya</taxon>
        <taxon>Ascomycota</taxon>
        <taxon>Pezizomycotina</taxon>
        <taxon>Sordariomycetes</taxon>
        <taxon>Sordariomycetidae</taxon>
        <taxon>Sordariales</taxon>
        <taxon>Podosporaceae</taxon>
        <taxon>Podospora</taxon>
    </lineage>
</organism>
<dbReference type="InterPro" id="IPR000760">
    <property type="entry name" value="Inositol_monophosphatase-like"/>
</dbReference>
<dbReference type="EMBL" id="MU865519">
    <property type="protein sequence ID" value="KAK4221740.1"/>
    <property type="molecule type" value="Genomic_DNA"/>
</dbReference>
<feature type="binding site" evidence="7">
    <location>
        <position position="973"/>
    </location>
    <ligand>
        <name>Mg(2+)</name>
        <dbReference type="ChEBI" id="CHEBI:18420"/>
        <label>1</label>
        <note>catalytic</note>
    </ligand>
</feature>
<dbReference type="InterPro" id="IPR033942">
    <property type="entry name" value="IMPase"/>
</dbReference>
<feature type="region of interest" description="Disordered" evidence="8">
    <location>
        <begin position="24"/>
        <end position="43"/>
    </location>
</feature>
<dbReference type="InterPro" id="IPR020583">
    <property type="entry name" value="Inositol_monoP_metal-BS"/>
</dbReference>
<dbReference type="Pfam" id="PF00328">
    <property type="entry name" value="His_Phos_2"/>
    <property type="match status" value="1"/>
</dbReference>
<dbReference type="EC" id="3.1.3.8" evidence="3"/>
<dbReference type="CDD" id="cd01639">
    <property type="entry name" value="IMPase"/>
    <property type="match status" value="1"/>
</dbReference>
<comment type="caution">
    <text evidence="10">The sequence shown here is derived from an EMBL/GenBank/DDBJ whole genome shotgun (WGS) entry which is preliminary data.</text>
</comment>
<feature type="binding site" evidence="7">
    <location>
        <position position="825"/>
    </location>
    <ligand>
        <name>Mg(2+)</name>
        <dbReference type="ChEBI" id="CHEBI:18420"/>
        <label>1</label>
        <note>catalytic</note>
    </ligand>
</feature>
<dbReference type="InterPro" id="IPR029033">
    <property type="entry name" value="His_PPase_superfam"/>
</dbReference>